<dbReference type="PANTHER" id="PTHR30037:SF4">
    <property type="entry name" value="DNA-3-METHYLADENINE GLYCOSYLASE I"/>
    <property type="match status" value="1"/>
</dbReference>
<keyword evidence="1" id="KW-0479">Metal-binding</keyword>
<dbReference type="InterPro" id="IPR005019">
    <property type="entry name" value="Adenine_glyco"/>
</dbReference>
<dbReference type="PANTHER" id="PTHR30037">
    <property type="entry name" value="DNA-3-METHYLADENINE GLYCOSYLASE 1"/>
    <property type="match status" value="1"/>
</dbReference>
<evidence type="ECO:0000256" key="2">
    <source>
        <dbReference type="SAM" id="MobiDB-lite"/>
    </source>
</evidence>
<reference evidence="3 4" key="1">
    <citation type="submission" date="2019-01" db="EMBL/GenBank/DDBJ databases">
        <title>Draft genome sequence of Cellulomonas takizawaensis strain TKZ-21.</title>
        <authorList>
            <person name="Yamamura H."/>
            <person name="Hayashi T."/>
            <person name="Hamada M."/>
            <person name="Serisawa Y."/>
            <person name="Matsuyama K."/>
            <person name="Nakagawa Y."/>
            <person name="Otoguro M."/>
            <person name="Yanagida F."/>
            <person name="Hayakawa M."/>
        </authorList>
    </citation>
    <scope>NUCLEOTIDE SEQUENCE [LARGE SCALE GENOMIC DNA]</scope>
    <source>
        <strain evidence="3 4">NBRC12680</strain>
    </source>
</reference>
<feature type="region of interest" description="Disordered" evidence="2">
    <location>
        <begin position="1"/>
        <end position="23"/>
    </location>
</feature>
<dbReference type="Proteomes" id="UP000289954">
    <property type="component" value="Unassembled WGS sequence"/>
</dbReference>
<feature type="binding site" evidence="1">
    <location>
        <position position="198"/>
    </location>
    <ligand>
        <name>Zn(2+)</name>
        <dbReference type="ChEBI" id="CHEBI:29105"/>
    </ligand>
</feature>
<dbReference type="GO" id="GO:0046872">
    <property type="term" value="F:metal ion binding"/>
    <property type="evidence" value="ECO:0007669"/>
    <property type="project" value="UniProtKB-KW"/>
</dbReference>
<organism evidence="3 4">
    <name type="scientific">Cellulomonas biazotea</name>
    <dbReference type="NCBI Taxonomy" id="1709"/>
    <lineage>
        <taxon>Bacteria</taxon>
        <taxon>Bacillati</taxon>
        <taxon>Actinomycetota</taxon>
        <taxon>Actinomycetes</taxon>
        <taxon>Micrococcales</taxon>
        <taxon>Cellulomonadaceae</taxon>
        <taxon>Cellulomonas</taxon>
    </lineage>
</organism>
<dbReference type="InterPro" id="IPR052891">
    <property type="entry name" value="DNA-3mA_glycosylase"/>
</dbReference>
<comment type="caution">
    <text evidence="3">The sequence shown here is derived from an EMBL/GenBank/DDBJ whole genome shotgun (WGS) entry which is preliminary data.</text>
</comment>
<proteinExistence type="predicted"/>
<dbReference type="GO" id="GO:0006284">
    <property type="term" value="P:base-excision repair"/>
    <property type="evidence" value="ECO:0007669"/>
    <property type="project" value="InterPro"/>
</dbReference>
<dbReference type="InterPro" id="IPR011257">
    <property type="entry name" value="DNA_glycosylase"/>
</dbReference>
<evidence type="ECO:0000313" key="4">
    <source>
        <dbReference type="Proteomes" id="UP000289954"/>
    </source>
</evidence>
<evidence type="ECO:0000256" key="1">
    <source>
        <dbReference type="PIRSR" id="PIRSR605019-1"/>
    </source>
</evidence>
<name>A0A402DSB0_9CELL</name>
<feature type="binding site" evidence="1">
    <location>
        <position position="40"/>
    </location>
    <ligand>
        <name>Zn(2+)</name>
        <dbReference type="ChEBI" id="CHEBI:29105"/>
    </ligand>
</feature>
<dbReference type="AlphaFoldDB" id="A0A402DSB0"/>
<dbReference type="GO" id="GO:0008725">
    <property type="term" value="F:DNA-3-methyladenine glycosylase activity"/>
    <property type="evidence" value="ECO:0007669"/>
    <property type="project" value="InterPro"/>
</dbReference>
<dbReference type="EMBL" id="BIMR01000161">
    <property type="protein sequence ID" value="GCE76998.1"/>
    <property type="molecule type" value="Genomic_DNA"/>
</dbReference>
<evidence type="ECO:0000313" key="3">
    <source>
        <dbReference type="EMBL" id="GCE76998.1"/>
    </source>
</evidence>
<keyword evidence="1" id="KW-0862">Zinc</keyword>
<sequence>MTTQTSDAAETPDVPDATPSRRLVTGRCFGDGDPLYEQYHDDEWGKPVHGEHTLYERLALEGFQSGLAWITILRKRPAFRAAFADFDAEVVAEFGDDDVARLMADAGIVRNRAKIEATIANARALRALHADGRTLDAVLWSHAPDRSTRTRPATWADVPATTVESKALARELKSLGFRFVGPTTAYAAMQACGLVDDHLATCPSVSLGTPAG</sequence>
<dbReference type="OrthoDB" id="9807664at2"/>
<dbReference type="Pfam" id="PF03352">
    <property type="entry name" value="Adenine_glyco"/>
    <property type="match status" value="1"/>
</dbReference>
<dbReference type="Gene3D" id="1.10.340.30">
    <property type="entry name" value="Hypothetical protein, domain 2"/>
    <property type="match status" value="1"/>
</dbReference>
<dbReference type="RefSeq" id="WP_130781602.1">
    <property type="nucleotide sequence ID" value="NZ_BIMR01000161.1"/>
</dbReference>
<dbReference type="SUPFAM" id="SSF48150">
    <property type="entry name" value="DNA-glycosylase"/>
    <property type="match status" value="1"/>
</dbReference>
<protein>
    <submittedName>
        <fullName evidence="3">DNA-3-methyladenine glycosylase I</fullName>
    </submittedName>
</protein>
<keyword evidence="4" id="KW-1185">Reference proteome</keyword>
<feature type="binding site" evidence="1">
    <location>
        <position position="202"/>
    </location>
    <ligand>
        <name>Zn(2+)</name>
        <dbReference type="ChEBI" id="CHEBI:29105"/>
    </ligand>
</feature>
<gene>
    <name evidence="3" type="ORF">CBZ_20540</name>
</gene>
<accession>A0A402DSB0</accession>